<protein>
    <submittedName>
        <fullName evidence="1">CCHC-type domain-containing protein</fullName>
    </submittedName>
</protein>
<evidence type="ECO:0000313" key="2">
    <source>
        <dbReference type="Proteomes" id="UP000478052"/>
    </source>
</evidence>
<accession>A0A6G0XTB4</accession>
<name>A0A6G0XTB4_APHCR</name>
<reference evidence="1 2" key="1">
    <citation type="submission" date="2019-08" db="EMBL/GenBank/DDBJ databases">
        <title>Whole genome of Aphis craccivora.</title>
        <authorList>
            <person name="Voronova N.V."/>
            <person name="Shulinski R.S."/>
            <person name="Bandarenka Y.V."/>
            <person name="Zhorov D.G."/>
            <person name="Warner D."/>
        </authorList>
    </citation>
    <scope>NUCLEOTIDE SEQUENCE [LARGE SCALE GENOMIC DNA]</scope>
    <source>
        <strain evidence="1">180601</strain>
        <tissue evidence="1">Whole Body</tissue>
    </source>
</reference>
<organism evidence="1 2">
    <name type="scientific">Aphis craccivora</name>
    <name type="common">Cowpea aphid</name>
    <dbReference type="NCBI Taxonomy" id="307492"/>
    <lineage>
        <taxon>Eukaryota</taxon>
        <taxon>Metazoa</taxon>
        <taxon>Ecdysozoa</taxon>
        <taxon>Arthropoda</taxon>
        <taxon>Hexapoda</taxon>
        <taxon>Insecta</taxon>
        <taxon>Pterygota</taxon>
        <taxon>Neoptera</taxon>
        <taxon>Paraneoptera</taxon>
        <taxon>Hemiptera</taxon>
        <taxon>Sternorrhyncha</taxon>
        <taxon>Aphidomorpha</taxon>
        <taxon>Aphidoidea</taxon>
        <taxon>Aphididae</taxon>
        <taxon>Aphidini</taxon>
        <taxon>Aphis</taxon>
        <taxon>Aphis</taxon>
    </lineage>
</organism>
<proteinExistence type="predicted"/>
<evidence type="ECO:0000313" key="1">
    <source>
        <dbReference type="EMBL" id="KAF0743653.1"/>
    </source>
</evidence>
<comment type="caution">
    <text evidence="1">The sequence shown here is derived from an EMBL/GenBank/DDBJ whole genome shotgun (WGS) entry which is preliminary data.</text>
</comment>
<dbReference type="OrthoDB" id="6610774at2759"/>
<dbReference type="EMBL" id="VUJU01007566">
    <property type="protein sequence ID" value="KAF0743653.1"/>
    <property type="molecule type" value="Genomic_DNA"/>
</dbReference>
<dbReference type="Proteomes" id="UP000478052">
    <property type="component" value="Unassembled WGS sequence"/>
</dbReference>
<keyword evidence="2" id="KW-1185">Reference proteome</keyword>
<dbReference type="AlphaFoldDB" id="A0A6G0XTB4"/>
<sequence>MTKPRIKLNAQVTIKIRWLINPAKRIIISNVSPAIPNDNIISHLKYHNIQILSPITHINA</sequence>
<gene>
    <name evidence="1" type="ORF">FWK35_00022795</name>
</gene>